<evidence type="ECO:0000313" key="3">
    <source>
        <dbReference type="Proteomes" id="UP000199118"/>
    </source>
</evidence>
<dbReference type="Pfam" id="PF01243">
    <property type="entry name" value="PNPOx_N"/>
    <property type="match status" value="1"/>
</dbReference>
<dbReference type="Proteomes" id="UP000199118">
    <property type="component" value="Unassembled WGS sequence"/>
</dbReference>
<proteinExistence type="predicted"/>
<dbReference type="AlphaFoldDB" id="A0A1H2SA25"/>
<dbReference type="OrthoDB" id="9790331at2"/>
<name>A0A1H2SA25_9RHOB</name>
<dbReference type="EMBL" id="FNMZ01000001">
    <property type="protein sequence ID" value="SDW28004.1"/>
    <property type="molecule type" value="Genomic_DNA"/>
</dbReference>
<dbReference type="Gene3D" id="2.30.110.10">
    <property type="entry name" value="Electron Transport, Fmn-binding Protein, Chain A"/>
    <property type="match status" value="1"/>
</dbReference>
<dbReference type="PANTHER" id="PTHR42815">
    <property type="entry name" value="FAD-BINDING, PUTATIVE (AFU_ORTHOLOGUE AFUA_6G07600)-RELATED"/>
    <property type="match status" value="1"/>
</dbReference>
<protein>
    <recommendedName>
        <fullName evidence="1">Pyridoxamine 5'-phosphate oxidase N-terminal domain-containing protein</fullName>
    </recommendedName>
</protein>
<sequence length="201" mass="22375">MAYYHDDMRALQDRYEGRAVADRLETHRMHRAFSEADRALIEGAGFFFLATASEDSVDCSFKGGAPGFVKITGPATVEFPDYDGNRMYRSLGNIKRSARVGLLFLDFGGGKFDGSAARMRINGLAEIDESPEAAARHHGAKRVVRVTAEHIFPNCPRYIPRMGGAETSDYVPAPGHTPPEPPWKSFEWVSDVFEAERKDED</sequence>
<dbReference type="RefSeq" id="WP_092679614.1">
    <property type="nucleotide sequence ID" value="NZ_FNMZ01000001.1"/>
</dbReference>
<accession>A0A1H2SA25</accession>
<dbReference type="STRING" id="356660.SAMN05444336_101584"/>
<keyword evidence="3" id="KW-1185">Reference proteome</keyword>
<evidence type="ECO:0000313" key="2">
    <source>
        <dbReference type="EMBL" id="SDW28004.1"/>
    </source>
</evidence>
<evidence type="ECO:0000259" key="1">
    <source>
        <dbReference type="Pfam" id="PF01243"/>
    </source>
</evidence>
<gene>
    <name evidence="2" type="ORF">SAMN05444336_101584</name>
</gene>
<dbReference type="SUPFAM" id="SSF50475">
    <property type="entry name" value="FMN-binding split barrel"/>
    <property type="match status" value="1"/>
</dbReference>
<feature type="domain" description="Pyridoxamine 5'-phosphate oxidase N-terminal" evidence="1">
    <location>
        <begin position="34"/>
        <end position="150"/>
    </location>
</feature>
<dbReference type="InterPro" id="IPR012349">
    <property type="entry name" value="Split_barrel_FMN-bd"/>
</dbReference>
<dbReference type="PANTHER" id="PTHR42815:SF2">
    <property type="entry name" value="FAD-BINDING, PUTATIVE (AFU_ORTHOLOGUE AFUA_6G07600)-RELATED"/>
    <property type="match status" value="1"/>
</dbReference>
<reference evidence="2 3" key="1">
    <citation type="submission" date="2016-10" db="EMBL/GenBank/DDBJ databases">
        <authorList>
            <person name="de Groot N.N."/>
        </authorList>
    </citation>
    <scope>NUCLEOTIDE SEQUENCE [LARGE SCALE GENOMIC DNA]</scope>
    <source>
        <strain evidence="2 3">DSM 17890</strain>
    </source>
</reference>
<dbReference type="InterPro" id="IPR011576">
    <property type="entry name" value="Pyridox_Oxase_N"/>
</dbReference>
<organism evidence="2 3">
    <name type="scientific">Albimonas donghaensis</name>
    <dbReference type="NCBI Taxonomy" id="356660"/>
    <lineage>
        <taxon>Bacteria</taxon>
        <taxon>Pseudomonadati</taxon>
        <taxon>Pseudomonadota</taxon>
        <taxon>Alphaproteobacteria</taxon>
        <taxon>Rhodobacterales</taxon>
        <taxon>Paracoccaceae</taxon>
        <taxon>Albimonas</taxon>
    </lineage>
</organism>